<keyword evidence="7 10" id="KW-0648">Protein biosynthesis</keyword>
<name>A0A4R5QDA9_9PROT</name>
<feature type="region of interest" description="Disordered" evidence="12">
    <location>
        <begin position="437"/>
        <end position="457"/>
    </location>
</feature>
<evidence type="ECO:0000256" key="8">
    <source>
        <dbReference type="ARBA" id="ARBA00023146"/>
    </source>
</evidence>
<dbReference type="GO" id="GO:0004821">
    <property type="term" value="F:histidine-tRNA ligase activity"/>
    <property type="evidence" value="ECO:0007669"/>
    <property type="project" value="UniProtKB-UniRule"/>
</dbReference>
<dbReference type="Gene3D" id="3.40.50.800">
    <property type="entry name" value="Anticodon-binding domain"/>
    <property type="match status" value="1"/>
</dbReference>
<evidence type="ECO:0000256" key="2">
    <source>
        <dbReference type="ARBA" id="ARBA00011738"/>
    </source>
</evidence>
<feature type="binding site" evidence="11">
    <location>
        <begin position="84"/>
        <end position="86"/>
    </location>
    <ligand>
        <name>L-histidine</name>
        <dbReference type="ChEBI" id="CHEBI:57595"/>
    </ligand>
</feature>
<dbReference type="InterPro" id="IPR036621">
    <property type="entry name" value="Anticodon-bd_dom_sf"/>
</dbReference>
<dbReference type="RefSeq" id="WP_133290804.1">
    <property type="nucleotide sequence ID" value="NZ_SMSJ01000039.1"/>
</dbReference>
<dbReference type="PANTHER" id="PTHR43707:SF1">
    <property type="entry name" value="HISTIDINE--TRNA LIGASE, MITOCHONDRIAL-RELATED"/>
    <property type="match status" value="1"/>
</dbReference>
<sequence length="457" mass="49520">MAQAPLQPARGTHDLIGAEFRRHHLVIETARRIATLYGFEEWATPIFEDTRVFSRGLGDTSDVVSKEMYVFEDRGGESVTLRPENTAGVCRALVTNGLTQSNLPRKVFYAGPMFRYERPQKGRYRQFHQIGIEVLGAAEPLADAEVIACGWHIQQELGIDEGTVLEINTLGDAASRDAYRAALVDYFTAHKDALSDESRARLEKNPLRIVDSKDPKDKALVASAPTIHDHLTPEAAAFYAAVKRHLAAFDVPFRENPRIVRGLDYYSHTAFEFVTDRLGAQGTVMGGGRYNGLVEEMGGPPTPSVGWAAGVERLSLLVEAAALTPQAPRPVAVIPMGEVAEDAALQILQSLRDHGVVAEVAYKGNMKRRLERANKINAGAAVILGDAELAEGMAVVKNLDAGSQERVALPDLLRTLAETGVVESAAQAMLQTILEDEFGGGDLDGPLDADGDDEARG</sequence>
<reference evidence="14 15" key="1">
    <citation type="journal article" date="2016" name="J. Microbiol.">
        <title>Dankookia rubra gen. nov., sp. nov., an alphaproteobacterium isolated from sediment of a shallow stream.</title>
        <authorList>
            <person name="Kim W.H."/>
            <person name="Kim D.H."/>
            <person name="Kang K."/>
            <person name="Ahn T.Y."/>
        </authorList>
    </citation>
    <scope>NUCLEOTIDE SEQUENCE [LARGE SCALE GENOMIC DNA]</scope>
    <source>
        <strain evidence="14 15">JCM30602</strain>
    </source>
</reference>
<dbReference type="InterPro" id="IPR041715">
    <property type="entry name" value="HisRS-like_core"/>
</dbReference>
<dbReference type="InterPro" id="IPR033656">
    <property type="entry name" value="HisRS_anticodon"/>
</dbReference>
<evidence type="ECO:0000256" key="9">
    <source>
        <dbReference type="ARBA" id="ARBA00047639"/>
    </source>
</evidence>
<evidence type="ECO:0000256" key="5">
    <source>
        <dbReference type="ARBA" id="ARBA00022741"/>
    </source>
</evidence>
<evidence type="ECO:0000313" key="14">
    <source>
        <dbReference type="EMBL" id="TDH60347.1"/>
    </source>
</evidence>
<keyword evidence="15" id="KW-1185">Reference proteome</keyword>
<evidence type="ECO:0000256" key="3">
    <source>
        <dbReference type="ARBA" id="ARBA00022490"/>
    </source>
</evidence>
<dbReference type="SUPFAM" id="SSF52954">
    <property type="entry name" value="Class II aaRS ABD-related"/>
    <property type="match status" value="1"/>
</dbReference>
<keyword evidence="4 10" id="KW-0436">Ligase</keyword>
<evidence type="ECO:0000256" key="1">
    <source>
        <dbReference type="ARBA" id="ARBA00008226"/>
    </source>
</evidence>
<dbReference type="PROSITE" id="PS50862">
    <property type="entry name" value="AA_TRNA_LIGASE_II"/>
    <property type="match status" value="1"/>
</dbReference>
<dbReference type="PIRSF" id="PIRSF001549">
    <property type="entry name" value="His-tRNA_synth"/>
    <property type="match status" value="1"/>
</dbReference>
<feature type="binding site" evidence="11">
    <location>
        <position position="133"/>
    </location>
    <ligand>
        <name>L-histidine</name>
        <dbReference type="ChEBI" id="CHEBI:57595"/>
    </ligand>
</feature>
<dbReference type="InterPro" id="IPR006195">
    <property type="entry name" value="aa-tRNA-synth_II"/>
</dbReference>
<evidence type="ECO:0000256" key="4">
    <source>
        <dbReference type="ARBA" id="ARBA00022598"/>
    </source>
</evidence>
<dbReference type="GO" id="GO:0005737">
    <property type="term" value="C:cytoplasm"/>
    <property type="evidence" value="ECO:0007669"/>
    <property type="project" value="UniProtKB-SubCell"/>
</dbReference>
<dbReference type="NCBIfam" id="TIGR00442">
    <property type="entry name" value="hisS"/>
    <property type="match status" value="1"/>
</dbReference>
<evidence type="ECO:0000256" key="12">
    <source>
        <dbReference type="SAM" id="MobiDB-lite"/>
    </source>
</evidence>
<dbReference type="Pfam" id="PF13393">
    <property type="entry name" value="tRNA-synt_His"/>
    <property type="match status" value="1"/>
</dbReference>
<dbReference type="PANTHER" id="PTHR43707">
    <property type="entry name" value="HISTIDYL-TRNA SYNTHETASE"/>
    <property type="match status" value="1"/>
</dbReference>
<keyword evidence="3 10" id="KW-0963">Cytoplasm</keyword>
<evidence type="ECO:0000256" key="10">
    <source>
        <dbReference type="HAMAP-Rule" id="MF_00127"/>
    </source>
</evidence>
<dbReference type="InterPro" id="IPR004154">
    <property type="entry name" value="Anticodon-bd"/>
</dbReference>
<dbReference type="EMBL" id="SMSJ01000039">
    <property type="protein sequence ID" value="TDH60347.1"/>
    <property type="molecule type" value="Genomic_DNA"/>
</dbReference>
<dbReference type="EC" id="6.1.1.21" evidence="10"/>
<dbReference type="GO" id="GO:0006427">
    <property type="term" value="P:histidyl-tRNA aminoacylation"/>
    <property type="evidence" value="ECO:0007669"/>
    <property type="project" value="UniProtKB-UniRule"/>
</dbReference>
<accession>A0A4R5QDA9</accession>
<evidence type="ECO:0000259" key="13">
    <source>
        <dbReference type="PROSITE" id="PS50862"/>
    </source>
</evidence>
<dbReference type="Pfam" id="PF03129">
    <property type="entry name" value="HGTP_anticodon"/>
    <property type="match status" value="1"/>
</dbReference>
<feature type="binding site" evidence="11">
    <location>
        <begin position="265"/>
        <end position="266"/>
    </location>
    <ligand>
        <name>L-histidine</name>
        <dbReference type="ChEBI" id="CHEBI:57595"/>
    </ligand>
</feature>
<dbReference type="CDD" id="cd00773">
    <property type="entry name" value="HisRS-like_core"/>
    <property type="match status" value="1"/>
</dbReference>
<dbReference type="InterPro" id="IPR045864">
    <property type="entry name" value="aa-tRNA-synth_II/BPL/LPL"/>
</dbReference>
<comment type="caution">
    <text evidence="14">The sequence shown here is derived from an EMBL/GenBank/DDBJ whole genome shotgun (WGS) entry which is preliminary data.</text>
</comment>
<dbReference type="InterPro" id="IPR015807">
    <property type="entry name" value="His-tRNA-ligase"/>
</dbReference>
<keyword evidence="5 10" id="KW-0547">Nucleotide-binding</keyword>
<comment type="subcellular location">
    <subcellularLocation>
        <location evidence="10">Cytoplasm</location>
    </subcellularLocation>
</comment>
<dbReference type="OrthoDB" id="9800814at2"/>
<keyword evidence="6 10" id="KW-0067">ATP-binding</keyword>
<proteinExistence type="inferred from homology"/>
<dbReference type="AlphaFoldDB" id="A0A4R5QDA9"/>
<dbReference type="HAMAP" id="MF_00127">
    <property type="entry name" value="His_tRNA_synth"/>
    <property type="match status" value="1"/>
</dbReference>
<dbReference type="GO" id="GO:0005524">
    <property type="term" value="F:ATP binding"/>
    <property type="evidence" value="ECO:0007669"/>
    <property type="project" value="UniProtKB-UniRule"/>
</dbReference>
<feature type="domain" description="Aminoacyl-transfer RNA synthetases class-II family profile" evidence="13">
    <location>
        <begin position="10"/>
        <end position="335"/>
    </location>
</feature>
<evidence type="ECO:0000256" key="6">
    <source>
        <dbReference type="ARBA" id="ARBA00022840"/>
    </source>
</evidence>
<gene>
    <name evidence="10" type="primary">hisS</name>
    <name evidence="14" type="ORF">E2C06_22240</name>
</gene>
<dbReference type="InterPro" id="IPR004516">
    <property type="entry name" value="HisRS/HisZ"/>
</dbReference>
<comment type="catalytic activity">
    <reaction evidence="9 10">
        <text>tRNA(His) + L-histidine + ATP = L-histidyl-tRNA(His) + AMP + diphosphate + H(+)</text>
        <dbReference type="Rhea" id="RHEA:17313"/>
        <dbReference type="Rhea" id="RHEA-COMP:9665"/>
        <dbReference type="Rhea" id="RHEA-COMP:9689"/>
        <dbReference type="ChEBI" id="CHEBI:15378"/>
        <dbReference type="ChEBI" id="CHEBI:30616"/>
        <dbReference type="ChEBI" id="CHEBI:33019"/>
        <dbReference type="ChEBI" id="CHEBI:57595"/>
        <dbReference type="ChEBI" id="CHEBI:78442"/>
        <dbReference type="ChEBI" id="CHEBI:78527"/>
        <dbReference type="ChEBI" id="CHEBI:456215"/>
        <dbReference type="EC" id="6.1.1.21"/>
    </reaction>
</comment>
<evidence type="ECO:0000256" key="11">
    <source>
        <dbReference type="PIRSR" id="PIRSR001549-1"/>
    </source>
</evidence>
<dbReference type="SUPFAM" id="SSF55681">
    <property type="entry name" value="Class II aaRS and biotin synthetases"/>
    <property type="match status" value="1"/>
</dbReference>
<evidence type="ECO:0000313" key="15">
    <source>
        <dbReference type="Proteomes" id="UP000295096"/>
    </source>
</evidence>
<comment type="subunit">
    <text evidence="2 10">Homodimer.</text>
</comment>
<dbReference type="Proteomes" id="UP000295096">
    <property type="component" value="Unassembled WGS sequence"/>
</dbReference>
<organism evidence="14 15">
    <name type="scientific">Dankookia rubra</name>
    <dbReference type="NCBI Taxonomy" id="1442381"/>
    <lineage>
        <taxon>Bacteria</taxon>
        <taxon>Pseudomonadati</taxon>
        <taxon>Pseudomonadota</taxon>
        <taxon>Alphaproteobacteria</taxon>
        <taxon>Acetobacterales</taxon>
        <taxon>Roseomonadaceae</taxon>
        <taxon>Dankookia</taxon>
    </lineage>
</organism>
<dbReference type="Gene3D" id="3.30.930.10">
    <property type="entry name" value="Bira Bifunctional Protein, Domain 2"/>
    <property type="match status" value="1"/>
</dbReference>
<evidence type="ECO:0000256" key="7">
    <source>
        <dbReference type="ARBA" id="ARBA00022917"/>
    </source>
</evidence>
<feature type="binding site" evidence="11">
    <location>
        <position position="261"/>
    </location>
    <ligand>
        <name>L-histidine</name>
        <dbReference type="ChEBI" id="CHEBI:57595"/>
    </ligand>
</feature>
<comment type="similarity">
    <text evidence="1 10">Belongs to the class-II aminoacyl-tRNA synthetase family.</text>
</comment>
<keyword evidence="8 10" id="KW-0030">Aminoacyl-tRNA synthetase</keyword>
<protein>
    <recommendedName>
        <fullName evidence="10">Histidine--tRNA ligase</fullName>
        <ecNumber evidence="10">6.1.1.21</ecNumber>
    </recommendedName>
    <alternativeName>
        <fullName evidence="10">Histidyl-tRNA synthetase</fullName>
        <shortName evidence="10">HisRS</shortName>
    </alternativeName>
</protein>
<feature type="binding site" evidence="11">
    <location>
        <position position="115"/>
    </location>
    <ligand>
        <name>L-histidine</name>
        <dbReference type="ChEBI" id="CHEBI:57595"/>
    </ligand>
</feature>
<feature type="binding site" evidence="11">
    <location>
        <position position="129"/>
    </location>
    <ligand>
        <name>L-histidine</name>
        <dbReference type="ChEBI" id="CHEBI:57595"/>
    </ligand>
</feature>
<dbReference type="CDD" id="cd00859">
    <property type="entry name" value="HisRS_anticodon"/>
    <property type="match status" value="1"/>
</dbReference>